<dbReference type="SUPFAM" id="SSF109604">
    <property type="entry name" value="HD-domain/PDEase-like"/>
    <property type="match status" value="1"/>
</dbReference>
<organism evidence="2">
    <name type="scientific">bioreactor metagenome</name>
    <dbReference type="NCBI Taxonomy" id="1076179"/>
    <lineage>
        <taxon>unclassified sequences</taxon>
        <taxon>metagenomes</taxon>
        <taxon>ecological metagenomes</taxon>
    </lineage>
</organism>
<name>A0A645G0R7_9ZZZZ</name>
<gene>
    <name evidence="2" type="ORF">SDC9_167800</name>
</gene>
<dbReference type="GO" id="GO:0009214">
    <property type="term" value="P:cyclic nucleotide catabolic process"/>
    <property type="evidence" value="ECO:0007669"/>
    <property type="project" value="TreeGrafter"/>
</dbReference>
<dbReference type="PANTHER" id="PTHR43155">
    <property type="entry name" value="CYCLIC DI-GMP PHOSPHODIESTERASE PA4108-RELATED"/>
    <property type="match status" value="1"/>
</dbReference>
<evidence type="ECO:0000259" key="1">
    <source>
        <dbReference type="PROSITE" id="PS51832"/>
    </source>
</evidence>
<dbReference type="Gene3D" id="1.10.3210.10">
    <property type="entry name" value="Hypothetical protein af1432"/>
    <property type="match status" value="1"/>
</dbReference>
<feature type="domain" description="HD-GYP" evidence="1">
    <location>
        <begin position="23"/>
        <end position="219"/>
    </location>
</feature>
<dbReference type="SMART" id="SM00471">
    <property type="entry name" value="HDc"/>
    <property type="match status" value="1"/>
</dbReference>
<dbReference type="PANTHER" id="PTHR43155:SF1">
    <property type="entry name" value="3'3'-CGAMP-SPECIFIC PHOSPHODIESTERASE 1"/>
    <property type="match status" value="1"/>
</dbReference>
<dbReference type="GO" id="GO:0004112">
    <property type="term" value="F:cyclic-nucleotide phosphodiesterase activity"/>
    <property type="evidence" value="ECO:0007669"/>
    <property type="project" value="TreeGrafter"/>
</dbReference>
<dbReference type="PROSITE" id="PS51832">
    <property type="entry name" value="HD_GYP"/>
    <property type="match status" value="1"/>
</dbReference>
<proteinExistence type="predicted"/>
<reference evidence="2" key="1">
    <citation type="submission" date="2019-08" db="EMBL/GenBank/DDBJ databases">
        <authorList>
            <person name="Kucharzyk K."/>
            <person name="Murdoch R.W."/>
            <person name="Higgins S."/>
            <person name="Loffler F."/>
        </authorList>
    </citation>
    <scope>NUCLEOTIDE SEQUENCE</scope>
</reference>
<dbReference type="InterPro" id="IPR003607">
    <property type="entry name" value="HD/PDEase_dom"/>
</dbReference>
<comment type="caution">
    <text evidence="2">The sequence shown here is derived from an EMBL/GenBank/DDBJ whole genome shotgun (WGS) entry which is preliminary data.</text>
</comment>
<dbReference type="CDD" id="cd00077">
    <property type="entry name" value="HDc"/>
    <property type="match status" value="1"/>
</dbReference>
<protein>
    <submittedName>
        <fullName evidence="2">3'3'-cGAMP-specific phosphodiesterase 1</fullName>
        <ecNumber evidence="2">3.1.4.-</ecNumber>
    </submittedName>
</protein>
<keyword evidence="2" id="KW-0378">Hydrolase</keyword>
<evidence type="ECO:0000313" key="2">
    <source>
        <dbReference type="EMBL" id="MPN20421.1"/>
    </source>
</evidence>
<dbReference type="AlphaFoldDB" id="A0A645G0R7"/>
<accession>A0A645G0R7</accession>
<dbReference type="EC" id="3.1.4.-" evidence="2"/>
<sequence length="226" mass="25596">MVNPYYYANFFYNIDSLGRISLSIDEVINIAEIFAAVIDNTSRFTARHSRSVSIAAQFMAQNKGYSTEEVKMMRVAGLLHDLGKLAVPNEILEKPGKLTADEFTIIKQHPYYTYRILEQIDGFATIAEWAAFHHETPDGAGYPFRIANQSLKLGSRIVAVADVFAALTEDRPYRPQMQWSKVEKIMCSMVANRKLDANIVADLFSNRVEAFELMEDVNRSPMANIE</sequence>
<dbReference type="InterPro" id="IPR037522">
    <property type="entry name" value="HD_GYP_dom"/>
</dbReference>
<dbReference type="Pfam" id="PF13487">
    <property type="entry name" value="HD_5"/>
    <property type="match status" value="1"/>
</dbReference>
<dbReference type="EMBL" id="VSSQ01068178">
    <property type="protein sequence ID" value="MPN20421.1"/>
    <property type="molecule type" value="Genomic_DNA"/>
</dbReference>